<keyword evidence="1" id="KW-0812">Transmembrane</keyword>
<dbReference type="AlphaFoldDB" id="A0A949K1X2"/>
<gene>
    <name evidence="2" type="ORF">KTH89_14820</name>
</gene>
<dbReference type="RefSeq" id="WP_238722224.1">
    <property type="nucleotide sequence ID" value="NZ_JAHQCW010000025.1"/>
</dbReference>
<keyword evidence="1" id="KW-1133">Transmembrane helix</keyword>
<evidence type="ECO:0000313" key="2">
    <source>
        <dbReference type="EMBL" id="MBU9737817.1"/>
    </source>
</evidence>
<dbReference type="InterPro" id="IPR010380">
    <property type="entry name" value="DUF975"/>
</dbReference>
<dbReference type="Pfam" id="PF06161">
    <property type="entry name" value="DUF975"/>
    <property type="match status" value="1"/>
</dbReference>
<proteinExistence type="predicted"/>
<organism evidence="2 3">
    <name type="scientific">Diplocloster agilis</name>
    <dbReference type="NCBI Taxonomy" id="2850323"/>
    <lineage>
        <taxon>Bacteria</taxon>
        <taxon>Bacillati</taxon>
        <taxon>Bacillota</taxon>
        <taxon>Clostridia</taxon>
        <taxon>Lachnospirales</taxon>
        <taxon>Lachnospiraceae</taxon>
        <taxon>Diplocloster</taxon>
    </lineage>
</organism>
<keyword evidence="1" id="KW-0472">Membrane</keyword>
<dbReference type="PANTHER" id="PTHR40076:SF1">
    <property type="entry name" value="MEMBRANE PROTEIN"/>
    <property type="match status" value="1"/>
</dbReference>
<protein>
    <submittedName>
        <fullName evidence="2">DUF975 family protein</fullName>
    </submittedName>
</protein>
<dbReference type="EMBL" id="JAHQCW010000025">
    <property type="protein sequence ID" value="MBU9737817.1"/>
    <property type="molecule type" value="Genomic_DNA"/>
</dbReference>
<evidence type="ECO:0000256" key="1">
    <source>
        <dbReference type="SAM" id="Phobius"/>
    </source>
</evidence>
<feature type="transmembrane region" description="Helical" evidence="1">
    <location>
        <begin position="141"/>
        <end position="161"/>
    </location>
</feature>
<comment type="caution">
    <text evidence="2">The sequence shown here is derived from an EMBL/GenBank/DDBJ whole genome shotgun (WGS) entry which is preliminary data.</text>
</comment>
<evidence type="ECO:0000313" key="3">
    <source>
        <dbReference type="Proteomes" id="UP000712157"/>
    </source>
</evidence>
<feature type="transmembrane region" description="Helical" evidence="1">
    <location>
        <begin position="20"/>
        <end position="45"/>
    </location>
</feature>
<feature type="transmembrane region" description="Helical" evidence="1">
    <location>
        <begin position="107"/>
        <end position="135"/>
    </location>
</feature>
<keyword evidence="3" id="KW-1185">Reference proteome</keyword>
<accession>A0A949K1X2</accession>
<feature type="transmembrane region" description="Helical" evidence="1">
    <location>
        <begin position="199"/>
        <end position="223"/>
    </location>
</feature>
<name>A0A949K1X2_9FIRM</name>
<dbReference type="PANTHER" id="PTHR40076">
    <property type="entry name" value="MEMBRANE PROTEIN-RELATED"/>
    <property type="match status" value="1"/>
</dbReference>
<sequence>MKRTSAQLKQMAKDRLLGNYGMCIALSIIVSVISSAVMFLCEFATGIYRYPMSPAPYILYFVLVIILSLLISVFSAGLTYYYMNLCRGRKADIGNLMFAFKHHPDKFILVSLLLFLITFLCLVPGYVVLFVGIFTRTGSELLMAFIAIVLLIAGVVFDYILMLMFSQPYYILLDDPTKGVIQSMKESAQLMRGNKGRFFYINLSFIGWMLLGALSFGIGMLWVSAYLSATQVYFYLDITGELDRPAEPVIDVQPEPQQYMY</sequence>
<dbReference type="Proteomes" id="UP000712157">
    <property type="component" value="Unassembled WGS sequence"/>
</dbReference>
<reference evidence="2" key="1">
    <citation type="submission" date="2021-06" db="EMBL/GenBank/DDBJ databases">
        <title>Description of novel taxa of the family Lachnospiraceae.</title>
        <authorList>
            <person name="Chaplin A.V."/>
            <person name="Sokolova S.R."/>
            <person name="Pikina A.P."/>
            <person name="Korzhanova M."/>
            <person name="Belova V."/>
            <person name="Korostin D."/>
            <person name="Efimov B.A."/>
        </authorList>
    </citation>
    <scope>NUCLEOTIDE SEQUENCE</scope>
    <source>
        <strain evidence="2">ASD5720</strain>
    </source>
</reference>
<feature type="transmembrane region" description="Helical" evidence="1">
    <location>
        <begin position="57"/>
        <end position="82"/>
    </location>
</feature>